<proteinExistence type="inferred from homology"/>
<protein>
    <submittedName>
        <fullName evidence="9">Carbohydrate ABC transporter permease</fullName>
    </submittedName>
</protein>
<evidence type="ECO:0000256" key="1">
    <source>
        <dbReference type="ARBA" id="ARBA00004651"/>
    </source>
</evidence>
<feature type="domain" description="ABC transmembrane type-1" evidence="8">
    <location>
        <begin position="68"/>
        <end position="274"/>
    </location>
</feature>
<evidence type="ECO:0000256" key="7">
    <source>
        <dbReference type="RuleBase" id="RU363032"/>
    </source>
</evidence>
<keyword evidence="2 7" id="KW-0813">Transport</keyword>
<dbReference type="EMBL" id="JBHUCX010000035">
    <property type="protein sequence ID" value="MFD1675734.1"/>
    <property type="molecule type" value="Genomic_DNA"/>
</dbReference>
<evidence type="ECO:0000256" key="5">
    <source>
        <dbReference type="ARBA" id="ARBA00022989"/>
    </source>
</evidence>
<feature type="transmembrane region" description="Helical" evidence="7">
    <location>
        <begin position="12"/>
        <end position="31"/>
    </location>
</feature>
<feature type="transmembrane region" description="Helical" evidence="7">
    <location>
        <begin position="147"/>
        <end position="171"/>
    </location>
</feature>
<sequence>MSTRIGGKVVPYLFIAPFIISFIVFFLYPGINSLVLSLYNYPGYGHAVWVGLHNYSAALTDPFFWVAFRNTIFYWVAHAVPVIVISFLLALGIHSQLVKWKSVIKPLVFFPQVVPTIAAALVFQFIFSSGIFARSGGGSVLSNPDFARWAVVIFTGWGSIGWFTIVFLAGLTTVSEELYEAAAIDGASSWNRMFRITIPLMRPIFSFAFVMDGISSIQSYTGPNVLLAGSGQAPADAMPLLNLVQSNITGGSFGLASAFGWLTFLIIAIISVLQLILFRGNDQ</sequence>
<keyword evidence="10" id="KW-1185">Reference proteome</keyword>
<name>A0ABW4JHL4_9BACL</name>
<dbReference type="InterPro" id="IPR051393">
    <property type="entry name" value="ABC_transporter_permease"/>
</dbReference>
<keyword evidence="5 7" id="KW-1133">Transmembrane helix</keyword>
<accession>A0ABW4JHL4</accession>
<evidence type="ECO:0000313" key="9">
    <source>
        <dbReference type="EMBL" id="MFD1675734.1"/>
    </source>
</evidence>
<feature type="transmembrane region" description="Helical" evidence="7">
    <location>
        <begin position="72"/>
        <end position="95"/>
    </location>
</feature>
<gene>
    <name evidence="9" type="ORF">ACFSB2_13615</name>
</gene>
<evidence type="ECO:0000256" key="3">
    <source>
        <dbReference type="ARBA" id="ARBA00022475"/>
    </source>
</evidence>
<organism evidence="9 10">
    <name type="scientific">Alicyclobacillus fodiniaquatilis</name>
    <dbReference type="NCBI Taxonomy" id="1661150"/>
    <lineage>
        <taxon>Bacteria</taxon>
        <taxon>Bacillati</taxon>
        <taxon>Bacillota</taxon>
        <taxon>Bacilli</taxon>
        <taxon>Bacillales</taxon>
        <taxon>Alicyclobacillaceae</taxon>
        <taxon>Alicyclobacillus</taxon>
    </lineage>
</organism>
<comment type="caution">
    <text evidence="9">The sequence shown here is derived from an EMBL/GenBank/DDBJ whole genome shotgun (WGS) entry which is preliminary data.</text>
</comment>
<evidence type="ECO:0000256" key="6">
    <source>
        <dbReference type="ARBA" id="ARBA00023136"/>
    </source>
</evidence>
<evidence type="ECO:0000256" key="2">
    <source>
        <dbReference type="ARBA" id="ARBA00022448"/>
    </source>
</evidence>
<dbReference type="CDD" id="cd06261">
    <property type="entry name" value="TM_PBP2"/>
    <property type="match status" value="1"/>
</dbReference>
<dbReference type="Pfam" id="PF00528">
    <property type="entry name" value="BPD_transp_1"/>
    <property type="match status" value="1"/>
</dbReference>
<dbReference type="PROSITE" id="PS50928">
    <property type="entry name" value="ABC_TM1"/>
    <property type="match status" value="1"/>
</dbReference>
<comment type="subcellular location">
    <subcellularLocation>
        <location evidence="1 7">Cell membrane</location>
        <topology evidence="1 7">Multi-pass membrane protein</topology>
    </subcellularLocation>
</comment>
<evidence type="ECO:0000313" key="10">
    <source>
        <dbReference type="Proteomes" id="UP001597079"/>
    </source>
</evidence>
<feature type="transmembrane region" description="Helical" evidence="7">
    <location>
        <begin position="200"/>
        <end position="220"/>
    </location>
</feature>
<keyword evidence="3" id="KW-1003">Cell membrane</keyword>
<dbReference type="InterPro" id="IPR000515">
    <property type="entry name" value="MetI-like"/>
</dbReference>
<dbReference type="InterPro" id="IPR035906">
    <property type="entry name" value="MetI-like_sf"/>
</dbReference>
<keyword evidence="4 7" id="KW-0812">Transmembrane</keyword>
<comment type="similarity">
    <text evidence="7">Belongs to the binding-protein-dependent transport system permease family.</text>
</comment>
<dbReference type="RefSeq" id="WP_377943617.1">
    <property type="nucleotide sequence ID" value="NZ_JBHUCX010000035.1"/>
</dbReference>
<feature type="transmembrane region" description="Helical" evidence="7">
    <location>
        <begin position="107"/>
        <end position="127"/>
    </location>
</feature>
<dbReference type="PANTHER" id="PTHR30193:SF37">
    <property type="entry name" value="INNER MEMBRANE ABC TRANSPORTER PERMEASE PROTEIN YCJO"/>
    <property type="match status" value="1"/>
</dbReference>
<dbReference type="Proteomes" id="UP001597079">
    <property type="component" value="Unassembled WGS sequence"/>
</dbReference>
<dbReference type="Gene3D" id="1.10.3720.10">
    <property type="entry name" value="MetI-like"/>
    <property type="match status" value="1"/>
</dbReference>
<dbReference type="SUPFAM" id="SSF161098">
    <property type="entry name" value="MetI-like"/>
    <property type="match status" value="1"/>
</dbReference>
<evidence type="ECO:0000256" key="4">
    <source>
        <dbReference type="ARBA" id="ARBA00022692"/>
    </source>
</evidence>
<evidence type="ECO:0000259" key="8">
    <source>
        <dbReference type="PROSITE" id="PS50928"/>
    </source>
</evidence>
<keyword evidence="6 7" id="KW-0472">Membrane</keyword>
<reference evidence="10" key="1">
    <citation type="journal article" date="2019" name="Int. J. Syst. Evol. Microbiol.">
        <title>The Global Catalogue of Microorganisms (GCM) 10K type strain sequencing project: providing services to taxonomists for standard genome sequencing and annotation.</title>
        <authorList>
            <consortium name="The Broad Institute Genomics Platform"/>
            <consortium name="The Broad Institute Genome Sequencing Center for Infectious Disease"/>
            <person name="Wu L."/>
            <person name="Ma J."/>
        </authorList>
    </citation>
    <scope>NUCLEOTIDE SEQUENCE [LARGE SCALE GENOMIC DNA]</scope>
    <source>
        <strain evidence="10">CGMCC 1.12286</strain>
    </source>
</reference>
<feature type="transmembrane region" description="Helical" evidence="7">
    <location>
        <begin position="258"/>
        <end position="278"/>
    </location>
</feature>
<dbReference type="PANTHER" id="PTHR30193">
    <property type="entry name" value="ABC TRANSPORTER PERMEASE PROTEIN"/>
    <property type="match status" value="1"/>
</dbReference>